<name>A0AB35UZQ9_9GAMM</name>
<dbReference type="Pfam" id="PF01048">
    <property type="entry name" value="PNP_UDP_1"/>
    <property type="match status" value="1"/>
</dbReference>
<dbReference type="PANTHER" id="PTHR46832">
    <property type="entry name" value="5'-METHYLTHIOADENOSINE/S-ADENOSYLHOMOCYSTEINE NUCLEOSIDASE"/>
    <property type="match status" value="1"/>
</dbReference>
<evidence type="ECO:0000313" key="3">
    <source>
        <dbReference type="EMBL" id="MDY6551267.1"/>
    </source>
</evidence>
<dbReference type="GO" id="GO:0019284">
    <property type="term" value="P:L-methionine salvage from S-adenosylmethionine"/>
    <property type="evidence" value="ECO:0007669"/>
    <property type="project" value="TreeGrafter"/>
</dbReference>
<protein>
    <submittedName>
        <fullName evidence="2">5'-nucleosidase</fullName>
    </submittedName>
</protein>
<evidence type="ECO:0000313" key="2">
    <source>
        <dbReference type="EMBL" id="MDY6487418.1"/>
    </source>
</evidence>
<accession>A0AB35UZQ9</accession>
<dbReference type="EMBL" id="JAXHPL010000052">
    <property type="protein sequence ID" value="MDY6487418.1"/>
    <property type="molecule type" value="Genomic_DNA"/>
</dbReference>
<comment type="caution">
    <text evidence="2">The sequence shown here is derived from an EMBL/GenBank/DDBJ whole genome shotgun (WGS) entry which is preliminary data.</text>
</comment>
<dbReference type="PANTHER" id="PTHR46832:SF1">
    <property type="entry name" value="5'-METHYLTHIOADENOSINE_S-ADENOSYLHOMOCYSTEINE NUCLEOSIDASE"/>
    <property type="match status" value="1"/>
</dbReference>
<reference evidence="2 4" key="1">
    <citation type="submission" date="2023-11" db="EMBL/GenBank/DDBJ databases">
        <title>The common occurrence of Acinetobacte faecalis in cattle feces and its emended description.</title>
        <authorList>
            <person name="Kyselkova M."/>
            <person name="Xanthopoulou K."/>
            <person name="Shestivska V."/>
            <person name="Spanelova P."/>
            <person name="Maixnerova M."/>
            <person name="Higgins P.G."/>
            <person name="Nemec A."/>
        </authorList>
    </citation>
    <scope>NUCLEOTIDE SEQUENCE [LARGE SCALE GENOMIC DNA]</scope>
    <source>
        <strain evidence="2 4">ANC 7483</strain>
    </source>
</reference>
<sequence length="195" mass="21198">MSSDLALIMALPNESKGLFEQAGVEVHYSGIGKVNAAFKAFEVIQKTGCKTLLNLGTAGSSYFDAHELVEVTQYVQRDMDVSPLGFDVGVTPVDTDYPAEINLDGFFAHLNKGTCGTGDNFETGTPKVACNLVDMEGYALAKVCKKLGVRLISVKYITDGANDTAHLDWEENLLLGAKKLLELYKTIKSKKGWRP</sequence>
<keyword evidence="5" id="KW-1185">Reference proteome</keyword>
<dbReference type="Proteomes" id="UP001278995">
    <property type="component" value="Unassembled WGS sequence"/>
</dbReference>
<dbReference type="EMBL" id="JAXHPO010000058">
    <property type="protein sequence ID" value="MDY6551267.1"/>
    <property type="molecule type" value="Genomic_DNA"/>
</dbReference>
<proteinExistence type="predicted"/>
<dbReference type="GO" id="GO:0008782">
    <property type="term" value="F:adenosylhomocysteine nucleosidase activity"/>
    <property type="evidence" value="ECO:0007669"/>
    <property type="project" value="TreeGrafter"/>
</dbReference>
<evidence type="ECO:0000313" key="4">
    <source>
        <dbReference type="Proteomes" id="UP001278995"/>
    </source>
</evidence>
<dbReference type="GO" id="GO:0009116">
    <property type="term" value="P:nucleoside metabolic process"/>
    <property type="evidence" value="ECO:0007669"/>
    <property type="project" value="InterPro"/>
</dbReference>
<evidence type="ECO:0000259" key="1">
    <source>
        <dbReference type="Pfam" id="PF01048"/>
    </source>
</evidence>
<evidence type="ECO:0000313" key="5">
    <source>
        <dbReference type="Proteomes" id="UP001284094"/>
    </source>
</evidence>
<feature type="domain" description="Nucleoside phosphorylase" evidence="1">
    <location>
        <begin position="27"/>
        <end position="183"/>
    </location>
</feature>
<gene>
    <name evidence="3" type="ORF">SKM48_10990</name>
    <name evidence="2" type="ORF">SKM51_09470</name>
</gene>
<dbReference type="Gene3D" id="3.40.50.1580">
    <property type="entry name" value="Nucleoside phosphorylase domain"/>
    <property type="match status" value="1"/>
</dbReference>
<dbReference type="Proteomes" id="UP001284094">
    <property type="component" value="Unassembled WGS sequence"/>
</dbReference>
<dbReference type="GO" id="GO:0008930">
    <property type="term" value="F:methylthioadenosine nucleosidase activity"/>
    <property type="evidence" value="ECO:0007669"/>
    <property type="project" value="TreeGrafter"/>
</dbReference>
<dbReference type="InterPro" id="IPR035994">
    <property type="entry name" value="Nucleoside_phosphorylase_sf"/>
</dbReference>
<dbReference type="SUPFAM" id="SSF53167">
    <property type="entry name" value="Purine and uridine phosphorylases"/>
    <property type="match status" value="1"/>
</dbReference>
<dbReference type="AlphaFoldDB" id="A0AB35UZQ9"/>
<dbReference type="RefSeq" id="WP_321098805.1">
    <property type="nucleotide sequence ID" value="NZ_JAXHPE010000046.1"/>
</dbReference>
<reference evidence="3" key="2">
    <citation type="submission" date="2023-11" db="EMBL/GenBank/DDBJ databases">
        <authorList>
            <person name="Kyselkova M."/>
            <person name="Xanthopoulou K."/>
            <person name="Shestivska V."/>
            <person name="Spanelova P."/>
            <person name="Maixnerova M."/>
            <person name="Higgins P.G."/>
            <person name="Nemec A."/>
        </authorList>
    </citation>
    <scope>NUCLEOTIDE SEQUENCE</scope>
    <source>
        <strain evidence="3">ANC 7225</strain>
    </source>
</reference>
<reference evidence="3 5" key="3">
    <citation type="journal article" date="2024" name="Syst. Appl. Microbiol.">
        <title>Evidence for the occurrence of Acinetobacter faecalis in cattle feces and its emended description.</title>
        <authorList>
            <person name="Kyselkova M."/>
            <person name="Xanthopoulou K."/>
            <person name="Shestivska V."/>
            <person name="Spanelova P."/>
            <person name="Maixnerova M."/>
            <person name="Higgins P.G."/>
            <person name="Nemec A."/>
        </authorList>
    </citation>
    <scope>NUCLEOTIDE SEQUENCE [LARGE SCALE GENOMIC DNA]</scope>
    <source>
        <strain evidence="3 5">ANC 7225</strain>
    </source>
</reference>
<dbReference type="GO" id="GO:0005829">
    <property type="term" value="C:cytosol"/>
    <property type="evidence" value="ECO:0007669"/>
    <property type="project" value="TreeGrafter"/>
</dbReference>
<dbReference type="InterPro" id="IPR000845">
    <property type="entry name" value="Nucleoside_phosphorylase_d"/>
</dbReference>
<organism evidence="2 4">
    <name type="scientific">Acinetobacter faecalis</name>
    <dbReference type="NCBI Taxonomy" id="2665161"/>
    <lineage>
        <taxon>Bacteria</taxon>
        <taxon>Pseudomonadati</taxon>
        <taxon>Pseudomonadota</taxon>
        <taxon>Gammaproteobacteria</taxon>
        <taxon>Moraxellales</taxon>
        <taxon>Moraxellaceae</taxon>
        <taxon>Acinetobacter</taxon>
    </lineage>
</organism>